<dbReference type="SUPFAM" id="SSF53474">
    <property type="entry name" value="alpha/beta-Hydrolases"/>
    <property type="match status" value="1"/>
</dbReference>
<dbReference type="InterPro" id="IPR000073">
    <property type="entry name" value="AB_hydrolase_1"/>
</dbReference>
<dbReference type="InterPro" id="IPR051321">
    <property type="entry name" value="PHA/PHB_synthase"/>
</dbReference>
<sequence>MSSIVSRLAAAASNVGTKLVRGGVADLRPVPRVLIDRGPNRAVYRMNGTGGRSAPSGPPVLLVPPLAAPALCFDLRRGCSLAEHLVEGGRRTYLVDYGTVAFSDRRLGIEHWVEEVLPRAIRKVSADAGGRPVHVVAWCLGGIFSVLTAADRPDLPVASLTTIASPFDFTAIPLVAPFRPLVEATGGHLLTPFYRLLGGAPSYVVGPVFRATGIDKEITKPIAILRKLDDRDFLAQIEAVDHFMANMIAYPGRTFGQIYHRFFRANDLAEGSVDLGGRVISLSRVDVPTLVIAGENDTIAPRRAVERLVGLLDKAPEVRFRVAPGGHLGVLTGRRARHTTWCHIDQFLDDQLTSS</sequence>
<proteinExistence type="predicted"/>
<evidence type="ECO:0000313" key="2">
    <source>
        <dbReference type="EMBL" id="MFD2802235.1"/>
    </source>
</evidence>
<dbReference type="Proteomes" id="UP001597478">
    <property type="component" value="Unassembled WGS sequence"/>
</dbReference>
<evidence type="ECO:0000259" key="1">
    <source>
        <dbReference type="Pfam" id="PF00561"/>
    </source>
</evidence>
<gene>
    <name evidence="2" type="ORF">ACFS2C_22870</name>
</gene>
<dbReference type="PANTHER" id="PTHR36837:SF2">
    <property type="entry name" value="POLY(3-HYDROXYALKANOATE) POLYMERASE SUBUNIT PHAC"/>
    <property type="match status" value="1"/>
</dbReference>
<dbReference type="GO" id="GO:0016787">
    <property type="term" value="F:hydrolase activity"/>
    <property type="evidence" value="ECO:0007669"/>
    <property type="project" value="UniProtKB-KW"/>
</dbReference>
<protein>
    <submittedName>
        <fullName evidence="2">Alpha/beta fold hydrolase</fullName>
    </submittedName>
</protein>
<accession>A0ABW5WGN2</accession>
<feature type="domain" description="AB hydrolase-1" evidence="1">
    <location>
        <begin position="58"/>
        <end position="167"/>
    </location>
</feature>
<organism evidence="2 3">
    <name type="scientific">Prauserella oleivorans</name>
    <dbReference type="NCBI Taxonomy" id="1478153"/>
    <lineage>
        <taxon>Bacteria</taxon>
        <taxon>Bacillati</taxon>
        <taxon>Actinomycetota</taxon>
        <taxon>Actinomycetes</taxon>
        <taxon>Pseudonocardiales</taxon>
        <taxon>Pseudonocardiaceae</taxon>
        <taxon>Prauserella</taxon>
    </lineage>
</organism>
<dbReference type="RefSeq" id="WP_377392770.1">
    <property type="nucleotide sequence ID" value="NZ_JBHSAN010000034.1"/>
</dbReference>
<dbReference type="InterPro" id="IPR029058">
    <property type="entry name" value="AB_hydrolase_fold"/>
</dbReference>
<keyword evidence="2" id="KW-0378">Hydrolase</keyword>
<dbReference type="Gene3D" id="3.40.50.1820">
    <property type="entry name" value="alpha/beta hydrolase"/>
    <property type="match status" value="1"/>
</dbReference>
<reference evidence="3" key="1">
    <citation type="journal article" date="2019" name="Int. J. Syst. Evol. Microbiol.">
        <title>The Global Catalogue of Microorganisms (GCM) 10K type strain sequencing project: providing services to taxonomists for standard genome sequencing and annotation.</title>
        <authorList>
            <consortium name="The Broad Institute Genomics Platform"/>
            <consortium name="The Broad Institute Genome Sequencing Center for Infectious Disease"/>
            <person name="Wu L."/>
            <person name="Ma J."/>
        </authorList>
    </citation>
    <scope>NUCLEOTIDE SEQUENCE [LARGE SCALE GENOMIC DNA]</scope>
    <source>
        <strain evidence="3">IBRC-M 10906</strain>
    </source>
</reference>
<evidence type="ECO:0000313" key="3">
    <source>
        <dbReference type="Proteomes" id="UP001597478"/>
    </source>
</evidence>
<name>A0ABW5WGN2_9PSEU</name>
<dbReference type="Pfam" id="PF00561">
    <property type="entry name" value="Abhydrolase_1"/>
    <property type="match status" value="1"/>
</dbReference>
<comment type="caution">
    <text evidence="2">The sequence shown here is derived from an EMBL/GenBank/DDBJ whole genome shotgun (WGS) entry which is preliminary data.</text>
</comment>
<dbReference type="PANTHER" id="PTHR36837">
    <property type="entry name" value="POLY(3-HYDROXYALKANOATE) POLYMERASE SUBUNIT PHAC"/>
    <property type="match status" value="1"/>
</dbReference>
<keyword evidence="3" id="KW-1185">Reference proteome</keyword>
<dbReference type="EMBL" id="JBHUOF010000043">
    <property type="protein sequence ID" value="MFD2802235.1"/>
    <property type="molecule type" value="Genomic_DNA"/>
</dbReference>